<evidence type="ECO:0000256" key="2">
    <source>
        <dbReference type="SAM" id="Phobius"/>
    </source>
</evidence>
<evidence type="ECO:0000313" key="3">
    <source>
        <dbReference type="EMBL" id="ODM96788.1"/>
    </source>
</evidence>
<accession>A0A1D2MV66</accession>
<proteinExistence type="predicted"/>
<gene>
    <name evidence="3" type="ORF">Ocin01_09880</name>
</gene>
<evidence type="ECO:0008006" key="5">
    <source>
        <dbReference type="Google" id="ProtNLM"/>
    </source>
</evidence>
<evidence type="ECO:0000313" key="4">
    <source>
        <dbReference type="Proteomes" id="UP000094527"/>
    </source>
</evidence>
<feature type="transmembrane region" description="Helical" evidence="2">
    <location>
        <begin position="231"/>
        <end position="251"/>
    </location>
</feature>
<organism evidence="3 4">
    <name type="scientific">Orchesella cincta</name>
    <name type="common">Springtail</name>
    <name type="synonym">Podura cincta</name>
    <dbReference type="NCBI Taxonomy" id="48709"/>
    <lineage>
        <taxon>Eukaryota</taxon>
        <taxon>Metazoa</taxon>
        <taxon>Ecdysozoa</taxon>
        <taxon>Arthropoda</taxon>
        <taxon>Hexapoda</taxon>
        <taxon>Collembola</taxon>
        <taxon>Entomobryomorpha</taxon>
        <taxon>Entomobryoidea</taxon>
        <taxon>Orchesellidae</taxon>
        <taxon>Orchesellinae</taxon>
        <taxon>Orchesella</taxon>
    </lineage>
</organism>
<keyword evidence="2" id="KW-1133">Transmembrane helix</keyword>
<dbReference type="EMBL" id="LJIJ01000502">
    <property type="protein sequence ID" value="ODM96788.1"/>
    <property type="molecule type" value="Genomic_DNA"/>
</dbReference>
<feature type="transmembrane region" description="Helical" evidence="2">
    <location>
        <begin position="369"/>
        <end position="392"/>
    </location>
</feature>
<feature type="compositionally biased region" description="Basic and acidic residues" evidence="1">
    <location>
        <begin position="449"/>
        <end position="460"/>
    </location>
</feature>
<reference evidence="3 4" key="1">
    <citation type="journal article" date="2016" name="Genome Biol. Evol.">
        <title>Gene Family Evolution Reflects Adaptation to Soil Environmental Stressors in the Genome of the Collembolan Orchesella cincta.</title>
        <authorList>
            <person name="Faddeeva-Vakhrusheva A."/>
            <person name="Derks M.F."/>
            <person name="Anvar S.Y."/>
            <person name="Agamennone V."/>
            <person name="Suring W."/>
            <person name="Smit S."/>
            <person name="van Straalen N.M."/>
            <person name="Roelofs D."/>
        </authorList>
    </citation>
    <scope>NUCLEOTIDE SEQUENCE [LARGE SCALE GENOMIC DNA]</scope>
    <source>
        <tissue evidence="3">Mixed pool</tissue>
    </source>
</reference>
<keyword evidence="4" id="KW-1185">Reference proteome</keyword>
<feature type="transmembrane region" description="Helical" evidence="2">
    <location>
        <begin position="190"/>
        <end position="211"/>
    </location>
</feature>
<sequence>MLLPSPIRNYQLQPQPSALSQAQVHSHQMSAFLMQLHTTIQQNPSNLPSLYTRQAPGKPAGPVNLRQPFGSSVVHVRRSQVIKQLAIRNLEHHHHHHPIPVDSKTDFKKLEIDENKVNYLPYFPPSVVDQTGLIQAIGKPFNPNHAKYLPDPGDEFMITRRASEVRLKHVKLYGDVNPKVVDGLVATLKLFSFLIGIAGLLFFLFVIGIAALWTPMEFTRYFLDSHPLFKAAYICGVVQPIAVAPYCRYALINLKFIRTYFLRVPLSLIFPTGVVLVGFLMFVETVTASGELHNFLINRMSYYFKVDHYDFLHAQETWNGIQNTYSFPVADMKVQMIGSPIIPLIFQSPVVDSDIVTLGCSGSYKAVNIILAIIFLSFGGTIGVLEILSVIFMRSLYACIGKELYDERKSLTIMFGRLCSLCEVEDTDVELEYDYKHKEHNTSSSDSDEEHHKRNSKESKGPPSKAASKTTLGDDKPTGPAKTIGAKKVAPAPAGRGKGKPDK</sequence>
<protein>
    <recommendedName>
        <fullName evidence="5">Transmembrane protein</fullName>
    </recommendedName>
</protein>
<keyword evidence="2" id="KW-0472">Membrane</keyword>
<evidence type="ECO:0000256" key="1">
    <source>
        <dbReference type="SAM" id="MobiDB-lite"/>
    </source>
</evidence>
<dbReference type="AlphaFoldDB" id="A0A1D2MV66"/>
<dbReference type="Proteomes" id="UP000094527">
    <property type="component" value="Unassembled WGS sequence"/>
</dbReference>
<feature type="region of interest" description="Disordered" evidence="1">
    <location>
        <begin position="439"/>
        <end position="503"/>
    </location>
</feature>
<name>A0A1D2MV66_ORCCI</name>
<keyword evidence="2" id="KW-0812">Transmembrane</keyword>
<comment type="caution">
    <text evidence="3">The sequence shown here is derived from an EMBL/GenBank/DDBJ whole genome shotgun (WGS) entry which is preliminary data.</text>
</comment>
<feature type="transmembrane region" description="Helical" evidence="2">
    <location>
        <begin position="260"/>
        <end position="283"/>
    </location>
</feature>